<evidence type="ECO:0000256" key="1">
    <source>
        <dbReference type="ARBA" id="ARBA00022723"/>
    </source>
</evidence>
<feature type="compositionally biased region" description="Low complexity" evidence="5">
    <location>
        <begin position="56"/>
        <end position="91"/>
    </location>
</feature>
<dbReference type="AlphaFoldDB" id="A0A0C3GBW8"/>
<dbReference type="GO" id="GO:0006457">
    <property type="term" value="P:protein folding"/>
    <property type="evidence" value="ECO:0007669"/>
    <property type="project" value="TreeGrafter"/>
</dbReference>
<dbReference type="GO" id="GO:0005739">
    <property type="term" value="C:mitochondrion"/>
    <property type="evidence" value="ECO:0007669"/>
    <property type="project" value="TreeGrafter"/>
</dbReference>
<dbReference type="GO" id="GO:0008270">
    <property type="term" value="F:zinc ion binding"/>
    <property type="evidence" value="ECO:0007669"/>
    <property type="project" value="UniProtKB-KW"/>
</dbReference>
<dbReference type="PANTHER" id="PTHR20922">
    <property type="entry name" value="DNL-TYPE ZINC FINGER PROTEIN"/>
    <property type="match status" value="1"/>
</dbReference>
<keyword evidence="2 4" id="KW-0863">Zinc-finger</keyword>
<dbReference type="FunCoup" id="A0A0C3GBW8">
    <property type="interactions" value="144"/>
</dbReference>
<evidence type="ECO:0000259" key="6">
    <source>
        <dbReference type="PROSITE" id="PS51501"/>
    </source>
</evidence>
<dbReference type="OrthoDB" id="512667at2759"/>
<proteinExistence type="predicted"/>
<keyword evidence="1" id="KW-0479">Metal-binding</keyword>
<dbReference type="InParanoid" id="A0A0C3GBW8"/>
<gene>
    <name evidence="7" type="ORF">PILCRDRAFT_814045</name>
</gene>
<dbReference type="Pfam" id="PF05180">
    <property type="entry name" value="zf-DNL"/>
    <property type="match status" value="1"/>
</dbReference>
<dbReference type="InterPro" id="IPR007853">
    <property type="entry name" value="Znf_DNL-typ"/>
</dbReference>
<dbReference type="HOGENOM" id="CLU_093902_2_1_1"/>
<dbReference type="GO" id="GO:0050821">
    <property type="term" value="P:protein stabilization"/>
    <property type="evidence" value="ECO:0007669"/>
    <property type="project" value="TreeGrafter"/>
</dbReference>
<keyword evidence="8" id="KW-1185">Reference proteome</keyword>
<name>A0A0C3GBW8_PILCF</name>
<evidence type="ECO:0000256" key="2">
    <source>
        <dbReference type="ARBA" id="ARBA00022771"/>
    </source>
</evidence>
<feature type="region of interest" description="Disordered" evidence="5">
    <location>
        <begin position="46"/>
        <end position="99"/>
    </location>
</feature>
<keyword evidence="3" id="KW-0862">Zinc</keyword>
<feature type="compositionally biased region" description="Polar residues" evidence="5">
    <location>
        <begin position="46"/>
        <end position="55"/>
    </location>
</feature>
<evidence type="ECO:0000313" key="8">
    <source>
        <dbReference type="Proteomes" id="UP000054166"/>
    </source>
</evidence>
<dbReference type="Proteomes" id="UP000054166">
    <property type="component" value="Unassembled WGS sequence"/>
</dbReference>
<organism evidence="7 8">
    <name type="scientific">Piloderma croceum (strain F 1598)</name>
    <dbReference type="NCBI Taxonomy" id="765440"/>
    <lineage>
        <taxon>Eukaryota</taxon>
        <taxon>Fungi</taxon>
        <taxon>Dikarya</taxon>
        <taxon>Basidiomycota</taxon>
        <taxon>Agaricomycotina</taxon>
        <taxon>Agaricomycetes</taxon>
        <taxon>Agaricomycetidae</taxon>
        <taxon>Atheliales</taxon>
        <taxon>Atheliaceae</taxon>
        <taxon>Piloderma</taxon>
    </lineage>
</organism>
<dbReference type="InterPro" id="IPR024158">
    <property type="entry name" value="Mt_import_TIM15"/>
</dbReference>
<dbReference type="GO" id="GO:0030150">
    <property type="term" value="P:protein import into mitochondrial matrix"/>
    <property type="evidence" value="ECO:0007669"/>
    <property type="project" value="TreeGrafter"/>
</dbReference>
<sequence length="196" mass="21007">MLPSRLFGNTGLAPPLRSLITPHAASLPASVSVQLRFRLRVRAYSTTGGPQAQTPASDSSVSSCSANVNDSSTAGPSLSAPSSSLSQSSTSHTHRLQTDPLEPRLSITFTCTAPNCSTRSSHTFTKRAYEKGVVIVQCPGCKNRHLIADHLSWFKDSTDGGRLRTVEDIVKARGEKVRRGELKIVDGDEGVLEFAE</sequence>
<accession>A0A0C3GBW8</accession>
<dbReference type="EMBL" id="KN832977">
    <property type="protein sequence ID" value="KIM88136.1"/>
    <property type="molecule type" value="Genomic_DNA"/>
</dbReference>
<dbReference type="GO" id="GO:0051087">
    <property type="term" value="F:protein-folding chaperone binding"/>
    <property type="evidence" value="ECO:0007669"/>
    <property type="project" value="TreeGrafter"/>
</dbReference>
<protein>
    <recommendedName>
        <fullName evidence="6">DNL-type domain-containing protein</fullName>
    </recommendedName>
</protein>
<evidence type="ECO:0000256" key="3">
    <source>
        <dbReference type="ARBA" id="ARBA00022833"/>
    </source>
</evidence>
<dbReference type="PANTHER" id="PTHR20922:SF13">
    <property type="entry name" value="DNL-TYPE ZINC FINGER PROTEIN"/>
    <property type="match status" value="1"/>
</dbReference>
<feature type="domain" description="DNL-type" evidence="6">
    <location>
        <begin position="102"/>
        <end position="196"/>
    </location>
</feature>
<dbReference type="PROSITE" id="PS51501">
    <property type="entry name" value="ZF_DNL"/>
    <property type="match status" value="1"/>
</dbReference>
<reference evidence="8" key="2">
    <citation type="submission" date="2015-01" db="EMBL/GenBank/DDBJ databases">
        <title>Evolutionary Origins and Diversification of the Mycorrhizal Mutualists.</title>
        <authorList>
            <consortium name="DOE Joint Genome Institute"/>
            <consortium name="Mycorrhizal Genomics Consortium"/>
            <person name="Kohler A."/>
            <person name="Kuo A."/>
            <person name="Nagy L.G."/>
            <person name="Floudas D."/>
            <person name="Copeland A."/>
            <person name="Barry K.W."/>
            <person name="Cichocki N."/>
            <person name="Veneault-Fourrey C."/>
            <person name="LaButti K."/>
            <person name="Lindquist E.A."/>
            <person name="Lipzen A."/>
            <person name="Lundell T."/>
            <person name="Morin E."/>
            <person name="Murat C."/>
            <person name="Riley R."/>
            <person name="Ohm R."/>
            <person name="Sun H."/>
            <person name="Tunlid A."/>
            <person name="Henrissat B."/>
            <person name="Grigoriev I.V."/>
            <person name="Hibbett D.S."/>
            <person name="Martin F."/>
        </authorList>
    </citation>
    <scope>NUCLEOTIDE SEQUENCE [LARGE SCALE GENOMIC DNA]</scope>
    <source>
        <strain evidence="8">F 1598</strain>
    </source>
</reference>
<evidence type="ECO:0000256" key="4">
    <source>
        <dbReference type="PROSITE-ProRule" id="PRU00834"/>
    </source>
</evidence>
<evidence type="ECO:0000313" key="7">
    <source>
        <dbReference type="EMBL" id="KIM88136.1"/>
    </source>
</evidence>
<evidence type="ECO:0000256" key="5">
    <source>
        <dbReference type="SAM" id="MobiDB-lite"/>
    </source>
</evidence>
<reference evidence="7 8" key="1">
    <citation type="submission" date="2014-04" db="EMBL/GenBank/DDBJ databases">
        <authorList>
            <consortium name="DOE Joint Genome Institute"/>
            <person name="Kuo A."/>
            <person name="Tarkka M."/>
            <person name="Buscot F."/>
            <person name="Kohler A."/>
            <person name="Nagy L.G."/>
            <person name="Floudas D."/>
            <person name="Copeland A."/>
            <person name="Barry K.W."/>
            <person name="Cichocki N."/>
            <person name="Veneault-Fourrey C."/>
            <person name="LaButti K."/>
            <person name="Lindquist E.A."/>
            <person name="Lipzen A."/>
            <person name="Lundell T."/>
            <person name="Morin E."/>
            <person name="Murat C."/>
            <person name="Sun H."/>
            <person name="Tunlid A."/>
            <person name="Henrissat B."/>
            <person name="Grigoriev I.V."/>
            <person name="Hibbett D.S."/>
            <person name="Martin F."/>
            <person name="Nordberg H.P."/>
            <person name="Cantor M.N."/>
            <person name="Hua S.X."/>
        </authorList>
    </citation>
    <scope>NUCLEOTIDE SEQUENCE [LARGE SCALE GENOMIC DNA]</scope>
    <source>
        <strain evidence="7 8">F 1598</strain>
    </source>
</reference>
<dbReference type="STRING" id="765440.A0A0C3GBW8"/>